<evidence type="ECO:0000313" key="3">
    <source>
        <dbReference type="Proteomes" id="UP000515312"/>
    </source>
</evidence>
<proteinExistence type="predicted"/>
<reference evidence="2 3" key="1">
    <citation type="submission" date="2020-08" db="EMBL/GenBank/DDBJ databases">
        <title>Edaphobacter telluris sp. nov. and Acidobacterium dinghuensis sp. nov., two acidobacteria isolated from forest soil.</title>
        <authorList>
            <person name="Fu J."/>
            <person name="Qiu L."/>
        </authorList>
    </citation>
    <scope>NUCLEOTIDE SEQUENCE [LARGE SCALE GENOMIC DNA]</scope>
    <source>
        <strain evidence="2">4Y35</strain>
    </source>
</reference>
<gene>
    <name evidence="2" type="ORF">H7849_08285</name>
</gene>
<evidence type="ECO:0000259" key="1">
    <source>
        <dbReference type="Pfam" id="PF13490"/>
    </source>
</evidence>
<protein>
    <submittedName>
        <fullName evidence="2">Zf-HC2 domain-containing protein</fullName>
    </submittedName>
</protein>
<dbReference type="AlphaFoldDB" id="A0A7G8BMX1"/>
<name>A0A7G8BMX1_9BACT</name>
<dbReference type="EMBL" id="CP060394">
    <property type="protein sequence ID" value="QNI33891.1"/>
    <property type="molecule type" value="Genomic_DNA"/>
</dbReference>
<keyword evidence="3" id="KW-1185">Reference proteome</keyword>
<dbReference type="InterPro" id="IPR041916">
    <property type="entry name" value="Anti_sigma_zinc_sf"/>
</dbReference>
<feature type="domain" description="Putative zinc-finger" evidence="1">
    <location>
        <begin position="5"/>
        <end position="38"/>
    </location>
</feature>
<dbReference type="Proteomes" id="UP000515312">
    <property type="component" value="Chromosome"/>
</dbReference>
<accession>A0A7G8BMX1</accession>
<dbReference type="KEGG" id="adin:H7849_08285"/>
<dbReference type="Pfam" id="PF13490">
    <property type="entry name" value="zf-HC2"/>
    <property type="match status" value="1"/>
</dbReference>
<dbReference type="Gene3D" id="1.10.10.1320">
    <property type="entry name" value="Anti-sigma factor, zinc-finger domain"/>
    <property type="match status" value="1"/>
</dbReference>
<dbReference type="InterPro" id="IPR027383">
    <property type="entry name" value="Znf_put"/>
</dbReference>
<evidence type="ECO:0000313" key="2">
    <source>
        <dbReference type="EMBL" id="QNI33891.1"/>
    </source>
</evidence>
<dbReference type="RefSeq" id="WP_186745611.1">
    <property type="nucleotide sequence ID" value="NZ_CP060394.1"/>
</dbReference>
<organism evidence="2 3">
    <name type="scientific">Alloacidobacterium dinghuense</name>
    <dbReference type="NCBI Taxonomy" id="2763107"/>
    <lineage>
        <taxon>Bacteria</taxon>
        <taxon>Pseudomonadati</taxon>
        <taxon>Acidobacteriota</taxon>
        <taxon>Terriglobia</taxon>
        <taxon>Terriglobales</taxon>
        <taxon>Acidobacteriaceae</taxon>
        <taxon>Alloacidobacterium</taxon>
    </lineage>
</organism>
<sequence length="84" mass="9476">MVLNCRHVWDRISDYIDGSLDPSVRADVEQHLAHCEICSAVLDSTRNIIILMADDRVFELPVDFSQRLHACLDLVLATESPDPV</sequence>